<comment type="caution">
    <text evidence="2">The sequence shown here is derived from an EMBL/GenBank/DDBJ whole genome shotgun (WGS) entry which is preliminary data.</text>
</comment>
<name>A0ABS3BLK9_9BACT</name>
<dbReference type="Proteomes" id="UP000664698">
    <property type="component" value="Unassembled WGS sequence"/>
</dbReference>
<evidence type="ECO:0000313" key="2">
    <source>
        <dbReference type="EMBL" id="MBN7800048.1"/>
    </source>
</evidence>
<sequence length="381" mass="41946">MVAIGELAAQTVVQTEVSQQIFTPQAEHAHGSSIVALPNGDLLAAWFQGSGERTADDVRILGARKSKGASTWSAPFPMADTPGIPDCNPVLFLNSKNELTLAWIAVLGNQWEQSILRTRKSNNYDQAGAPIWNWQDNILLKPGEEFAKEVETKLKQLPDSHHGWSAYAPDYDKLTVEASKNPKYRSIGWMTRIKPLVMGEKIILPLYSDGFNLSLMAISEDHGETWKPSLPLVGRGPIQPALAQRKNGEIVAMLRDSGDGPNFIQKSISKDQGLSWTPATKTSLPNTASVELLRLADGRWILVGNDIPDGRYQLALWISSDEGETWSSQPLYLENDTTKNGGFSYPSLIQDVSGTIHITYSSHKPGGKTIVYKRINPESLK</sequence>
<dbReference type="CDD" id="cd15482">
    <property type="entry name" value="Sialidase_non-viral"/>
    <property type="match status" value="1"/>
</dbReference>
<accession>A0ABS3BLK9</accession>
<protein>
    <submittedName>
        <fullName evidence="2">Exo-alpha-sialidase</fullName>
    </submittedName>
</protein>
<feature type="domain" description="Sialidase" evidence="1">
    <location>
        <begin position="40"/>
        <end position="358"/>
    </location>
</feature>
<reference evidence="2 3" key="1">
    <citation type="submission" date="2021-03" db="EMBL/GenBank/DDBJ databases">
        <title>novel species isolated from a fishpond in China.</title>
        <authorList>
            <person name="Lu H."/>
            <person name="Cai Z."/>
        </authorList>
    </citation>
    <scope>NUCLEOTIDE SEQUENCE [LARGE SCALE GENOMIC DNA]</scope>
    <source>
        <strain evidence="2 3">JCM 31546</strain>
    </source>
</reference>
<dbReference type="EMBL" id="JAFKCW010000001">
    <property type="protein sequence ID" value="MBN7800048.1"/>
    <property type="molecule type" value="Genomic_DNA"/>
</dbReference>
<dbReference type="InterPro" id="IPR011040">
    <property type="entry name" value="Sialidase"/>
</dbReference>
<gene>
    <name evidence="2" type="ORF">J0A67_04200</name>
</gene>
<evidence type="ECO:0000259" key="1">
    <source>
        <dbReference type="Pfam" id="PF13088"/>
    </source>
</evidence>
<keyword evidence="3" id="KW-1185">Reference proteome</keyword>
<organism evidence="2 3">
    <name type="scientific">Algoriphagus aestuariicola</name>
    <dbReference type="NCBI Taxonomy" id="1852016"/>
    <lineage>
        <taxon>Bacteria</taxon>
        <taxon>Pseudomonadati</taxon>
        <taxon>Bacteroidota</taxon>
        <taxon>Cytophagia</taxon>
        <taxon>Cytophagales</taxon>
        <taxon>Cyclobacteriaceae</taxon>
        <taxon>Algoriphagus</taxon>
    </lineage>
</organism>
<dbReference type="RefSeq" id="WP_206568013.1">
    <property type="nucleotide sequence ID" value="NZ_JAFKCW010000001.1"/>
</dbReference>
<dbReference type="InterPro" id="IPR036278">
    <property type="entry name" value="Sialidase_sf"/>
</dbReference>
<dbReference type="SUPFAM" id="SSF50939">
    <property type="entry name" value="Sialidases"/>
    <property type="match status" value="1"/>
</dbReference>
<dbReference type="Gene3D" id="2.120.10.10">
    <property type="match status" value="1"/>
</dbReference>
<evidence type="ECO:0000313" key="3">
    <source>
        <dbReference type="Proteomes" id="UP000664698"/>
    </source>
</evidence>
<proteinExistence type="predicted"/>
<dbReference type="PANTHER" id="PTHR43752">
    <property type="entry name" value="BNR/ASP-BOX REPEAT FAMILY PROTEIN"/>
    <property type="match status" value="1"/>
</dbReference>
<dbReference type="PANTHER" id="PTHR43752:SF2">
    <property type="entry name" value="BNR_ASP-BOX REPEAT FAMILY PROTEIN"/>
    <property type="match status" value="1"/>
</dbReference>
<dbReference type="Pfam" id="PF13088">
    <property type="entry name" value="BNR_2"/>
    <property type="match status" value="1"/>
</dbReference>